<dbReference type="Pfam" id="PF25137">
    <property type="entry name" value="ADH_Fe_C"/>
    <property type="match status" value="1"/>
</dbReference>
<dbReference type="Proteomes" id="UP000736583">
    <property type="component" value="Unassembled WGS sequence"/>
</dbReference>
<dbReference type="CDD" id="cd08181">
    <property type="entry name" value="PPD-like"/>
    <property type="match status" value="1"/>
</dbReference>
<dbReference type="RefSeq" id="WP_216456413.1">
    <property type="nucleotide sequence ID" value="NZ_JAHLQL010000001.1"/>
</dbReference>
<dbReference type="PANTHER" id="PTHR11496">
    <property type="entry name" value="ALCOHOL DEHYDROGENASE"/>
    <property type="match status" value="1"/>
</dbReference>
<comment type="caution">
    <text evidence="4">The sequence shown here is derived from an EMBL/GenBank/DDBJ whole genome shotgun (WGS) entry which is preliminary data.</text>
</comment>
<evidence type="ECO:0000259" key="3">
    <source>
        <dbReference type="Pfam" id="PF25137"/>
    </source>
</evidence>
<evidence type="ECO:0000313" key="4">
    <source>
        <dbReference type="EMBL" id="MBU5591442.1"/>
    </source>
</evidence>
<dbReference type="PANTHER" id="PTHR11496:SF103">
    <property type="entry name" value="DEHYDROGENASE, PUTATIVE-RELATED"/>
    <property type="match status" value="1"/>
</dbReference>
<evidence type="ECO:0000256" key="1">
    <source>
        <dbReference type="ARBA" id="ARBA00023002"/>
    </source>
</evidence>
<accession>A0ABS6F1M3</accession>
<dbReference type="Pfam" id="PF00465">
    <property type="entry name" value="Fe-ADH"/>
    <property type="match status" value="1"/>
</dbReference>
<dbReference type="InterPro" id="IPR039697">
    <property type="entry name" value="Alcohol_dehydrogenase_Fe"/>
</dbReference>
<keyword evidence="5" id="KW-1185">Reference proteome</keyword>
<sequence length="368" mass="41213">MLFNYFMPTKVYFGKNILWQKKEEFKNFGKKAYIVTGMRSSKVNGSLDDVIKVLEDNGTEYVIFDEVEENPSIETIEKAALVGKEEKVDFIIGIGGGSPLDASKAIGIFINNPEVNGENIFQLKNLKSIPVIAVATTSGTGSEVTQYSIVTDHKELTKKNLGQSVFPHIAFLDPSYTMDMSYDVTISTAIDAFTHLVEGYLNSNANDLTDIMAEKGIELFGQCIKNLLENNIDYSNREKLMLASTLGGMVIAQTGTSLPHGMGYPLTYFKNVPHGKANGILYGEYLKVFKDKERVNRVLSLLNVKDLEEMIDILNKLMQCDVEITEKEIKVYAETMCSNEGKLKNHPEKIGYDEIYNIYVNSLIKKIK</sequence>
<keyword evidence="1 4" id="KW-0560">Oxidoreductase</keyword>
<feature type="domain" description="Fe-containing alcohol dehydrogenase-like C-terminal" evidence="3">
    <location>
        <begin position="185"/>
        <end position="361"/>
    </location>
</feature>
<dbReference type="EMBL" id="JAHLQL010000001">
    <property type="protein sequence ID" value="MBU5591442.1"/>
    <property type="molecule type" value="Genomic_DNA"/>
</dbReference>
<organism evidence="4 5">
    <name type="scientific">Clostridium simiarum</name>
    <dbReference type="NCBI Taxonomy" id="2841506"/>
    <lineage>
        <taxon>Bacteria</taxon>
        <taxon>Bacillati</taxon>
        <taxon>Bacillota</taxon>
        <taxon>Clostridia</taxon>
        <taxon>Eubacteriales</taxon>
        <taxon>Clostridiaceae</taxon>
        <taxon>Clostridium</taxon>
    </lineage>
</organism>
<protein>
    <submittedName>
        <fullName evidence="4">Iron-containing alcohol dehydrogenase</fullName>
        <ecNumber evidence="4">1.1.1.1</ecNumber>
    </submittedName>
</protein>
<dbReference type="InterPro" id="IPR001670">
    <property type="entry name" value="ADH_Fe/GldA"/>
</dbReference>
<dbReference type="InterPro" id="IPR056798">
    <property type="entry name" value="ADH_Fe_C"/>
</dbReference>
<dbReference type="EC" id="1.1.1.1" evidence="4"/>
<feature type="domain" description="Alcohol dehydrogenase iron-type/glycerol dehydrogenase GldA" evidence="2">
    <location>
        <begin position="8"/>
        <end position="174"/>
    </location>
</feature>
<proteinExistence type="predicted"/>
<evidence type="ECO:0000313" key="5">
    <source>
        <dbReference type="Proteomes" id="UP000736583"/>
    </source>
</evidence>
<reference evidence="4 5" key="1">
    <citation type="submission" date="2021-06" db="EMBL/GenBank/DDBJ databases">
        <authorList>
            <person name="Sun Q."/>
            <person name="Li D."/>
        </authorList>
    </citation>
    <scope>NUCLEOTIDE SEQUENCE [LARGE SCALE GENOMIC DNA]</scope>
    <source>
        <strain evidence="4 5">MSJ-4</strain>
    </source>
</reference>
<name>A0ABS6F1M3_9CLOT</name>
<dbReference type="GO" id="GO:0004022">
    <property type="term" value="F:alcohol dehydrogenase (NAD+) activity"/>
    <property type="evidence" value="ECO:0007669"/>
    <property type="project" value="UniProtKB-EC"/>
</dbReference>
<evidence type="ECO:0000259" key="2">
    <source>
        <dbReference type="Pfam" id="PF00465"/>
    </source>
</evidence>
<gene>
    <name evidence="4" type="ORF">KQI89_06675</name>
</gene>